<dbReference type="Gene3D" id="3.20.20.70">
    <property type="entry name" value="Aldolase class I"/>
    <property type="match status" value="1"/>
</dbReference>
<evidence type="ECO:0000313" key="6">
    <source>
        <dbReference type="EMBL" id="TCL56635.1"/>
    </source>
</evidence>
<dbReference type="Pfam" id="PF01081">
    <property type="entry name" value="Aldolase"/>
    <property type="match status" value="1"/>
</dbReference>
<keyword evidence="4" id="KW-0456">Lyase</keyword>
<dbReference type="AlphaFoldDB" id="A0A4R1QVL6"/>
<comment type="pathway">
    <text evidence="1">Carbohydrate acid metabolism.</text>
</comment>
<dbReference type="Proteomes" id="UP000295718">
    <property type="component" value="Unassembled WGS sequence"/>
</dbReference>
<evidence type="ECO:0000256" key="4">
    <source>
        <dbReference type="ARBA" id="ARBA00023239"/>
    </source>
</evidence>
<evidence type="ECO:0000256" key="3">
    <source>
        <dbReference type="ARBA" id="ARBA00011233"/>
    </source>
</evidence>
<reference evidence="6 7" key="1">
    <citation type="submission" date="2019-03" db="EMBL/GenBank/DDBJ databases">
        <title>Genomic Encyclopedia of Type Strains, Phase IV (KMG-IV): sequencing the most valuable type-strain genomes for metagenomic binning, comparative biology and taxonomic classification.</title>
        <authorList>
            <person name="Goeker M."/>
        </authorList>
    </citation>
    <scope>NUCLEOTIDE SEQUENCE [LARGE SCALE GENOMIC DNA]</scope>
    <source>
        <strain evidence="6 7">DSM 100556</strain>
    </source>
</reference>
<dbReference type="OrthoDB" id="9802667at2"/>
<comment type="similarity">
    <text evidence="2">Belongs to the KHG/KDPG aldolase family.</text>
</comment>
<dbReference type="InterPro" id="IPR013785">
    <property type="entry name" value="Aldolase_TIM"/>
</dbReference>
<dbReference type="CDD" id="cd00452">
    <property type="entry name" value="KDPG_aldolase"/>
    <property type="match status" value="1"/>
</dbReference>
<dbReference type="GO" id="GO:0016829">
    <property type="term" value="F:lyase activity"/>
    <property type="evidence" value="ECO:0007669"/>
    <property type="project" value="UniProtKB-KW"/>
</dbReference>
<dbReference type="PANTHER" id="PTHR30246:SF1">
    <property type="entry name" value="2-DEHYDRO-3-DEOXY-6-PHOSPHOGALACTONATE ALDOLASE-RELATED"/>
    <property type="match status" value="1"/>
</dbReference>
<proteinExistence type="inferred from homology"/>
<dbReference type="RefSeq" id="WP_031390329.1">
    <property type="nucleotide sequence ID" value="NZ_JPNB01000001.1"/>
</dbReference>
<protein>
    <submittedName>
        <fullName evidence="6">2-dehydro-3-deoxyphosphogluconate aldolase/(4S)-4-hydroxy-2-oxoglutarate aldolase</fullName>
    </submittedName>
</protein>
<dbReference type="EMBL" id="SLUO01000011">
    <property type="protein sequence ID" value="TCL56635.1"/>
    <property type="molecule type" value="Genomic_DNA"/>
</dbReference>
<evidence type="ECO:0000256" key="5">
    <source>
        <dbReference type="ARBA" id="ARBA00023277"/>
    </source>
</evidence>
<dbReference type="STRING" id="1469948.GCA_000732725_01616"/>
<evidence type="ECO:0000256" key="2">
    <source>
        <dbReference type="ARBA" id="ARBA00006906"/>
    </source>
</evidence>
<dbReference type="PANTHER" id="PTHR30246">
    <property type="entry name" value="2-KETO-3-DEOXY-6-PHOSPHOGLUCONATE ALDOLASE"/>
    <property type="match status" value="1"/>
</dbReference>
<comment type="subunit">
    <text evidence="3">Homotrimer.</text>
</comment>
<evidence type="ECO:0000313" key="7">
    <source>
        <dbReference type="Proteomes" id="UP000295718"/>
    </source>
</evidence>
<organism evidence="6 7">
    <name type="scientific">Kineothrix alysoides</name>
    <dbReference type="NCBI Taxonomy" id="1469948"/>
    <lineage>
        <taxon>Bacteria</taxon>
        <taxon>Bacillati</taxon>
        <taxon>Bacillota</taxon>
        <taxon>Clostridia</taxon>
        <taxon>Lachnospirales</taxon>
        <taxon>Lachnospiraceae</taxon>
        <taxon>Kineothrix</taxon>
    </lineage>
</organism>
<evidence type="ECO:0000256" key="1">
    <source>
        <dbReference type="ARBA" id="ARBA00004761"/>
    </source>
</evidence>
<keyword evidence="7" id="KW-1185">Reference proteome</keyword>
<sequence>MLKQDFCDTRVIAILRGTAGKDLEELAEAICEGGIRFSEVTLNSPDALLSIERLREIFGGRMHIGAGTVTNLKAVREAVAAGAEFIVTPNIDADVIRYCVSNDILITPGALTPTEIEEAMRLGSEFVKVFPVGRLGAGYIKDVLAPYDKAKLIAVGGINAENSEEYRKSGAFGIGVGGSLCKVPEDRDFGKISDYARRLVESFRS</sequence>
<gene>
    <name evidence="6" type="ORF">EDD76_111129</name>
</gene>
<keyword evidence="5" id="KW-0119">Carbohydrate metabolism</keyword>
<dbReference type="SUPFAM" id="SSF51569">
    <property type="entry name" value="Aldolase"/>
    <property type="match status" value="1"/>
</dbReference>
<name>A0A4R1QVL6_9FIRM</name>
<accession>A0A4R1QVL6</accession>
<dbReference type="InterPro" id="IPR000887">
    <property type="entry name" value="Aldlse_KDPG_KHG"/>
</dbReference>
<comment type="caution">
    <text evidence="6">The sequence shown here is derived from an EMBL/GenBank/DDBJ whole genome shotgun (WGS) entry which is preliminary data.</text>
</comment>